<comment type="caution">
    <text evidence="7">The sequence shown here is derived from an EMBL/GenBank/DDBJ whole genome shotgun (WGS) entry which is preliminary data.</text>
</comment>
<dbReference type="GO" id="GO:0008198">
    <property type="term" value="F:ferrous iron binding"/>
    <property type="evidence" value="ECO:0007669"/>
    <property type="project" value="InterPro"/>
</dbReference>
<name>A0A9P9J2J4_9HYPO</name>
<accession>A0A9P9J2J4</accession>
<keyword evidence="8" id="KW-1185">Reference proteome</keyword>
<dbReference type="PANTHER" id="PTHR30096:SF1">
    <property type="entry name" value="AROMATIC RING-OPENING DIOXYGENASE FAMILY PROTEIN (AFU_ORTHOLOGUE AFUA_7G00640)"/>
    <property type="match status" value="1"/>
</dbReference>
<keyword evidence="7" id="KW-0223">Dioxygenase</keyword>
<dbReference type="EMBL" id="JAGMUV010000008">
    <property type="protein sequence ID" value="KAH7146507.1"/>
    <property type="molecule type" value="Genomic_DNA"/>
</dbReference>
<dbReference type="Pfam" id="PF02900">
    <property type="entry name" value="LigB"/>
    <property type="match status" value="1"/>
</dbReference>
<proteinExistence type="inferred from homology"/>
<protein>
    <submittedName>
        <fullName evidence="7">Extradiol ring-cleavage dioxygenase, class III enzyme, subunit B</fullName>
    </submittedName>
</protein>
<dbReference type="AlphaFoldDB" id="A0A9P9J2J4"/>
<dbReference type="SUPFAM" id="SSF53213">
    <property type="entry name" value="LigB-like"/>
    <property type="match status" value="1"/>
</dbReference>
<evidence type="ECO:0000256" key="5">
    <source>
        <dbReference type="ARBA" id="ARBA00023002"/>
    </source>
</evidence>
<organism evidence="7 8">
    <name type="scientific">Dactylonectria macrodidyma</name>
    <dbReference type="NCBI Taxonomy" id="307937"/>
    <lineage>
        <taxon>Eukaryota</taxon>
        <taxon>Fungi</taxon>
        <taxon>Dikarya</taxon>
        <taxon>Ascomycota</taxon>
        <taxon>Pezizomycotina</taxon>
        <taxon>Sordariomycetes</taxon>
        <taxon>Hypocreomycetidae</taxon>
        <taxon>Hypocreales</taxon>
        <taxon>Nectriaceae</taxon>
        <taxon>Dactylonectria</taxon>
    </lineage>
</organism>
<evidence type="ECO:0000313" key="7">
    <source>
        <dbReference type="EMBL" id="KAH7146507.1"/>
    </source>
</evidence>
<keyword evidence="4" id="KW-0862">Zinc</keyword>
<keyword evidence="5" id="KW-0560">Oxidoreductase</keyword>
<dbReference type="CDD" id="cd07363">
    <property type="entry name" value="45_DOPA_Dioxygenase"/>
    <property type="match status" value="1"/>
</dbReference>
<dbReference type="GO" id="GO:0016702">
    <property type="term" value="F:oxidoreductase activity, acting on single donors with incorporation of molecular oxygen, incorporation of two atoms of oxygen"/>
    <property type="evidence" value="ECO:0007669"/>
    <property type="project" value="UniProtKB-ARBA"/>
</dbReference>
<evidence type="ECO:0000313" key="8">
    <source>
        <dbReference type="Proteomes" id="UP000738349"/>
    </source>
</evidence>
<evidence type="ECO:0000256" key="2">
    <source>
        <dbReference type="ARBA" id="ARBA00007581"/>
    </source>
</evidence>
<dbReference type="InterPro" id="IPR014436">
    <property type="entry name" value="Extradiol_dOase_DODA"/>
</dbReference>
<comment type="cofactor">
    <cofactor evidence="1">
        <name>Zn(2+)</name>
        <dbReference type="ChEBI" id="CHEBI:29105"/>
    </cofactor>
</comment>
<dbReference type="Gene3D" id="3.40.830.10">
    <property type="entry name" value="LigB-like"/>
    <property type="match status" value="1"/>
</dbReference>
<evidence type="ECO:0000256" key="4">
    <source>
        <dbReference type="ARBA" id="ARBA00022833"/>
    </source>
</evidence>
<evidence type="ECO:0000256" key="1">
    <source>
        <dbReference type="ARBA" id="ARBA00001947"/>
    </source>
</evidence>
<dbReference type="PANTHER" id="PTHR30096">
    <property type="entry name" value="4,5-DOPA DIOXYGENASE EXTRADIOL-LIKE PROTEIN"/>
    <property type="match status" value="1"/>
</dbReference>
<dbReference type="PIRSF" id="PIRSF006157">
    <property type="entry name" value="Doxgns_DODA"/>
    <property type="match status" value="1"/>
</dbReference>
<comment type="similarity">
    <text evidence="2">Belongs to the DODA-type extradiol aromatic ring-opening dioxygenase family.</text>
</comment>
<dbReference type="GO" id="GO:0008270">
    <property type="term" value="F:zinc ion binding"/>
    <property type="evidence" value="ECO:0007669"/>
    <property type="project" value="InterPro"/>
</dbReference>
<keyword evidence="3" id="KW-0479">Metal-binding</keyword>
<dbReference type="OrthoDB" id="7396853at2759"/>
<gene>
    <name evidence="7" type="ORF">EDB81DRAFT_869238</name>
</gene>
<feature type="domain" description="Extradiol ring-cleavage dioxygenase class III enzyme subunit B" evidence="6">
    <location>
        <begin position="15"/>
        <end position="260"/>
    </location>
</feature>
<evidence type="ECO:0000259" key="6">
    <source>
        <dbReference type="Pfam" id="PF02900"/>
    </source>
</evidence>
<dbReference type="Proteomes" id="UP000738349">
    <property type="component" value="Unassembled WGS sequence"/>
</dbReference>
<reference evidence="7" key="1">
    <citation type="journal article" date="2021" name="Nat. Commun.">
        <title>Genetic determinants of endophytism in the Arabidopsis root mycobiome.</title>
        <authorList>
            <person name="Mesny F."/>
            <person name="Miyauchi S."/>
            <person name="Thiergart T."/>
            <person name="Pickel B."/>
            <person name="Atanasova L."/>
            <person name="Karlsson M."/>
            <person name="Huettel B."/>
            <person name="Barry K.W."/>
            <person name="Haridas S."/>
            <person name="Chen C."/>
            <person name="Bauer D."/>
            <person name="Andreopoulos W."/>
            <person name="Pangilinan J."/>
            <person name="LaButti K."/>
            <person name="Riley R."/>
            <person name="Lipzen A."/>
            <person name="Clum A."/>
            <person name="Drula E."/>
            <person name="Henrissat B."/>
            <person name="Kohler A."/>
            <person name="Grigoriev I.V."/>
            <person name="Martin F.M."/>
            <person name="Hacquard S."/>
        </authorList>
    </citation>
    <scope>NUCLEOTIDE SEQUENCE</scope>
    <source>
        <strain evidence="7">MPI-CAGE-AT-0147</strain>
    </source>
</reference>
<evidence type="ECO:0000256" key="3">
    <source>
        <dbReference type="ARBA" id="ARBA00022723"/>
    </source>
</evidence>
<dbReference type="InterPro" id="IPR004183">
    <property type="entry name" value="Xdiol_dOase_suB"/>
</dbReference>
<sequence>MDTQTCKTPSGLAPVHFFSHGSTAMLGEQSESADYWKKCGDTALANGIEHVVIMGAHWAAINDEIHVATNPNPTKAPIGGVHPRKYVDYKLNPDLPMADRVIDILKSKGFDCKPNPDFTWIHDVYLILIRTFPNGCPPTTIISMNARFDPHYHMRVGTALRHLRRERNVLFIGSGGAVHNLYRNIWTPLLNSADNFAMETPPGNWALDFRQEFEDAITKNTGPSLRKAMTMLMKLPMYRDAHATDDHIMPAMFVAGLVGSVEDTGTPVKLGAEDWELTNMCNSQYTLGSWNALKAV</sequence>